<reference evidence="1 2" key="1">
    <citation type="journal article" date="2019" name="Int. J. Syst. Evol. Microbiol.">
        <title>The Global Catalogue of Microorganisms (GCM) 10K type strain sequencing project: providing services to taxonomists for standard genome sequencing and annotation.</title>
        <authorList>
            <consortium name="The Broad Institute Genomics Platform"/>
            <consortium name="The Broad Institute Genome Sequencing Center for Infectious Disease"/>
            <person name="Wu L."/>
            <person name="Ma J."/>
        </authorList>
    </citation>
    <scope>NUCLEOTIDE SEQUENCE [LARGE SCALE GENOMIC DNA]</scope>
    <source>
        <strain evidence="1 2">JCM 17504</strain>
    </source>
</reference>
<protein>
    <submittedName>
        <fullName evidence="1">Uncharacterized protein</fullName>
    </submittedName>
</protein>
<keyword evidence="2" id="KW-1185">Reference proteome</keyword>
<evidence type="ECO:0000313" key="2">
    <source>
        <dbReference type="Proteomes" id="UP001501729"/>
    </source>
</evidence>
<accession>A0AAV3UMZ0</accession>
<evidence type="ECO:0000313" key="1">
    <source>
        <dbReference type="EMBL" id="GAA5059385.1"/>
    </source>
</evidence>
<dbReference type="PROSITE" id="PS51257">
    <property type="entry name" value="PROKAR_LIPOPROTEIN"/>
    <property type="match status" value="1"/>
</dbReference>
<name>A0AAV3UMZ0_9EURY</name>
<dbReference type="Proteomes" id="UP001501729">
    <property type="component" value="Unassembled WGS sequence"/>
</dbReference>
<organism evidence="1 2">
    <name type="scientific">Haladaptatus pallidirubidus</name>
    <dbReference type="NCBI Taxonomy" id="1008152"/>
    <lineage>
        <taxon>Archaea</taxon>
        <taxon>Methanobacteriati</taxon>
        <taxon>Methanobacteriota</taxon>
        <taxon>Stenosarchaea group</taxon>
        <taxon>Halobacteria</taxon>
        <taxon>Halobacteriales</taxon>
        <taxon>Haladaptataceae</taxon>
        <taxon>Haladaptatus</taxon>
    </lineage>
</organism>
<sequence>MRRCWFLATGTALLSAVVAGCGHHSVVLGVDDATADDIADEVSTTADLGSEEYTLVTSPRENGSATRSGLYELFDRTNAVRVDDSFDEVSEARLTSSEVTVYEDLIDFEPEDTTPKLDEIEYENLPETDRQRLDSLFSGETPASQDGFGIGFSYETAGEVGERIGVRSGATVRHRRSRRESVAGWNRLPNCLRG</sequence>
<gene>
    <name evidence="1" type="ORF">GCM10025751_43300</name>
</gene>
<proteinExistence type="predicted"/>
<dbReference type="EMBL" id="BAABKX010000018">
    <property type="protein sequence ID" value="GAA5059385.1"/>
    <property type="molecule type" value="Genomic_DNA"/>
</dbReference>
<comment type="caution">
    <text evidence="1">The sequence shown here is derived from an EMBL/GenBank/DDBJ whole genome shotgun (WGS) entry which is preliminary data.</text>
</comment>
<dbReference type="AlphaFoldDB" id="A0AAV3UMZ0"/>